<name>B8CL36_SHEPW</name>
<dbReference type="RefSeq" id="WP_020911740.1">
    <property type="nucleotide sequence ID" value="NC_011566.1"/>
</dbReference>
<evidence type="ECO:0000313" key="1">
    <source>
        <dbReference type="EMBL" id="ACJ28362.1"/>
    </source>
</evidence>
<reference evidence="1 2" key="1">
    <citation type="journal article" date="2008" name="PLoS ONE">
        <title>Environmental adaptation: genomic analysis of the piezotolerant and psychrotolerant deep-sea iron reducing bacterium Shewanella piezotolerans WP3.</title>
        <authorList>
            <person name="Wang F."/>
            <person name="Wang J."/>
            <person name="Jian H."/>
            <person name="Zhang B."/>
            <person name="Li S."/>
            <person name="Wang F."/>
            <person name="Zeng X."/>
            <person name="Gao L."/>
            <person name="Bartlett D.H."/>
            <person name="Yu J."/>
            <person name="Hu S."/>
            <person name="Xiao X."/>
        </authorList>
    </citation>
    <scope>NUCLEOTIDE SEQUENCE [LARGE SCALE GENOMIC DNA]</scope>
    <source>
        <strain evidence="2">WP3 / JCM 13877</strain>
    </source>
</reference>
<dbReference type="KEGG" id="swp:swp_1579"/>
<dbReference type="EMBL" id="CP000472">
    <property type="protein sequence ID" value="ACJ28362.1"/>
    <property type="molecule type" value="Genomic_DNA"/>
</dbReference>
<dbReference type="OrthoDB" id="6334748at2"/>
<proteinExistence type="predicted"/>
<dbReference type="InterPro" id="IPR027417">
    <property type="entry name" value="P-loop_NTPase"/>
</dbReference>
<accession>B8CL36</accession>
<organism evidence="1 2">
    <name type="scientific">Shewanella piezotolerans (strain WP3 / JCM 13877)</name>
    <dbReference type="NCBI Taxonomy" id="225849"/>
    <lineage>
        <taxon>Bacteria</taxon>
        <taxon>Pseudomonadati</taxon>
        <taxon>Pseudomonadota</taxon>
        <taxon>Gammaproteobacteria</taxon>
        <taxon>Alteromonadales</taxon>
        <taxon>Shewanellaceae</taxon>
        <taxon>Shewanella</taxon>
    </lineage>
</organism>
<sequence length="282" mass="32285">MNCFYISGYGRSGSTVLDTLLTNFDGLEGIGEATNLFDCIHNNEYCSCGEPILECEYWKPFFKEYNGKINKLAIETRKYEGLRGLFKKSYNSIYDQFWTNYFKSNSNVDIVDSSKISRKTFMRPIIFKRLGVNVTIVHLYKNSDLLLQSLLKGSNKDLNKGVKVEGIPHIFLLRSFVGAFFANLFTCLIGRFFSNGYKFIEYEEIVVDCDTFLVNHFGLNSSLVDLENLNCGHGVSGNRVRKKSKSISLRKSNGNISLTLPIFYKYLFRVLVIFKPSKPIIE</sequence>
<dbReference type="SUPFAM" id="SSF52540">
    <property type="entry name" value="P-loop containing nucleoside triphosphate hydrolases"/>
    <property type="match status" value="1"/>
</dbReference>
<dbReference type="HOGENOM" id="CLU_064720_0_0_6"/>
<gene>
    <name evidence="1" type="ordered locus">swp_1579</name>
</gene>
<keyword evidence="2" id="KW-1185">Reference proteome</keyword>
<dbReference type="Gene3D" id="3.40.50.300">
    <property type="entry name" value="P-loop containing nucleotide triphosphate hydrolases"/>
    <property type="match status" value="1"/>
</dbReference>
<protein>
    <submittedName>
        <fullName evidence="1">Sulfotransferase protein, putative</fullName>
    </submittedName>
</protein>
<evidence type="ECO:0000313" key="2">
    <source>
        <dbReference type="Proteomes" id="UP000000753"/>
    </source>
</evidence>
<dbReference type="AlphaFoldDB" id="B8CL36"/>
<dbReference type="Proteomes" id="UP000000753">
    <property type="component" value="Chromosome"/>
</dbReference>
<dbReference type="STRING" id="225849.swp_1579"/>